<feature type="compositionally biased region" description="Pro residues" evidence="1">
    <location>
        <begin position="1"/>
        <end position="12"/>
    </location>
</feature>
<comment type="caution">
    <text evidence="2">The sequence shown here is derived from an EMBL/GenBank/DDBJ whole genome shotgun (WGS) entry which is preliminary data.</text>
</comment>
<keyword evidence="3" id="KW-1185">Reference proteome</keyword>
<dbReference type="Proteomes" id="UP001360953">
    <property type="component" value="Unassembled WGS sequence"/>
</dbReference>
<organism evidence="2 3">
    <name type="scientific">Phyllosticta citribraziliensis</name>
    <dbReference type="NCBI Taxonomy" id="989973"/>
    <lineage>
        <taxon>Eukaryota</taxon>
        <taxon>Fungi</taxon>
        <taxon>Dikarya</taxon>
        <taxon>Ascomycota</taxon>
        <taxon>Pezizomycotina</taxon>
        <taxon>Dothideomycetes</taxon>
        <taxon>Dothideomycetes incertae sedis</taxon>
        <taxon>Botryosphaeriales</taxon>
        <taxon>Phyllostictaceae</taxon>
        <taxon>Phyllosticta</taxon>
    </lineage>
</organism>
<dbReference type="GeneID" id="92028260"/>
<evidence type="ECO:0000313" key="3">
    <source>
        <dbReference type="Proteomes" id="UP001360953"/>
    </source>
</evidence>
<sequence length="312" mass="35153">MPTTPPSTPIRPKPGSSHGTPASKKRKHAEVDLEQVAEPTPRGAMTARKVNLAGSCGYFDDLIEGINDDNQRKDPSPDLNPLGRKWSDLRALAYFVKHDIDHDDMGNLVQSVSPLDPKRELLCKKHDSAVARYQHAILEAIRNEIKAIIRSRDPIGAKSLGDMDKQERKKVWAAHFRKNPLGVCLRMWKPFVKIIAFDMMFHIPNGVSDKIRGTLQRWATYCFKNWLYGAEASFLFRWLAPAKGPEVLLHCGKETEYSLWKKMPLETWMKGTPTIEEIPVQATSTLGNEVEAKSDCPAFNDVEEIASHPTDT</sequence>
<proteinExistence type="predicted"/>
<gene>
    <name evidence="2" type="ORF">J3D65DRAFT_322446</name>
</gene>
<evidence type="ECO:0000313" key="2">
    <source>
        <dbReference type="EMBL" id="KAK7538283.1"/>
    </source>
</evidence>
<dbReference type="RefSeq" id="XP_066655970.1">
    <property type="nucleotide sequence ID" value="XM_066795354.1"/>
</dbReference>
<accession>A0ABR1LSZ3</accession>
<protein>
    <submittedName>
        <fullName evidence="2">Uncharacterized protein</fullName>
    </submittedName>
</protein>
<reference evidence="2 3" key="1">
    <citation type="submission" date="2024-04" db="EMBL/GenBank/DDBJ databases">
        <title>Phyllosticta paracitricarpa is synonymous to the EU quarantine fungus P. citricarpa based on phylogenomic analyses.</title>
        <authorList>
            <consortium name="Lawrence Berkeley National Laboratory"/>
            <person name="Van ingen-buijs V.A."/>
            <person name="Van westerhoven A.C."/>
            <person name="Haridas S."/>
            <person name="Skiadas P."/>
            <person name="Martin F."/>
            <person name="Groenewald J.Z."/>
            <person name="Crous P.W."/>
            <person name="Seidl M.F."/>
        </authorList>
    </citation>
    <scope>NUCLEOTIDE SEQUENCE [LARGE SCALE GENOMIC DNA]</scope>
    <source>
        <strain evidence="2 3">CPC 17464</strain>
    </source>
</reference>
<feature type="region of interest" description="Disordered" evidence="1">
    <location>
        <begin position="1"/>
        <end position="43"/>
    </location>
</feature>
<evidence type="ECO:0000256" key="1">
    <source>
        <dbReference type="SAM" id="MobiDB-lite"/>
    </source>
</evidence>
<name>A0ABR1LSZ3_9PEZI</name>
<dbReference type="EMBL" id="JBBPEH010000005">
    <property type="protein sequence ID" value="KAK7538283.1"/>
    <property type="molecule type" value="Genomic_DNA"/>
</dbReference>